<evidence type="ECO:0000313" key="3">
    <source>
        <dbReference type="Proteomes" id="UP000018201"/>
    </source>
</evidence>
<dbReference type="VEuPathDB" id="ToxoDB:EPH_0032120"/>
<feature type="compositionally biased region" description="Basic and acidic residues" evidence="1">
    <location>
        <begin position="150"/>
        <end position="159"/>
    </location>
</feature>
<feature type="compositionally biased region" description="Basic and acidic residues" evidence="1">
    <location>
        <begin position="510"/>
        <end position="531"/>
    </location>
</feature>
<feature type="region of interest" description="Disordered" evidence="1">
    <location>
        <begin position="118"/>
        <end position="593"/>
    </location>
</feature>
<dbReference type="Proteomes" id="UP000018201">
    <property type="component" value="Unassembled WGS sequence"/>
</dbReference>
<feature type="compositionally biased region" description="Basic and acidic residues" evidence="1">
    <location>
        <begin position="216"/>
        <end position="227"/>
    </location>
</feature>
<dbReference type="OrthoDB" id="10593440at2759"/>
<name>U6GJ10_9EIME</name>
<feature type="compositionally biased region" description="Basic and acidic residues" evidence="1">
    <location>
        <begin position="538"/>
        <end position="559"/>
    </location>
</feature>
<reference evidence="2" key="2">
    <citation type="submission" date="2013-10" db="EMBL/GenBank/DDBJ databases">
        <authorList>
            <person name="Aslett M."/>
        </authorList>
    </citation>
    <scope>NUCLEOTIDE SEQUENCE [LARGE SCALE GENOMIC DNA]</scope>
    <source>
        <strain evidence="2">Houghton</strain>
    </source>
</reference>
<dbReference type="AlphaFoldDB" id="U6GJ10"/>
<feature type="compositionally biased region" description="Basic and acidic residues" evidence="1">
    <location>
        <begin position="256"/>
        <end position="265"/>
    </location>
</feature>
<keyword evidence="3" id="KW-1185">Reference proteome</keyword>
<feature type="compositionally biased region" description="Polar residues" evidence="1">
    <location>
        <begin position="228"/>
        <end position="246"/>
    </location>
</feature>
<evidence type="ECO:0000256" key="1">
    <source>
        <dbReference type="SAM" id="MobiDB-lite"/>
    </source>
</evidence>
<accession>U6GJ10</accession>
<sequence>MASVSNRLAGRSVAVNQSISENVSSELPVFVNPQPNLGRHDGIILVRDPYNNTHCRASAQLKFSVEFKCVALQQIFSKLTCGKWPTPDAIAQRINRALQQPSSFVDDGPLAPLKVIGPVSEQASPSPPAKDALSSHASMQGAGGSAKRMQNSEENRAKAEASNQLSSEQQSAEGVPESGEAELTNHAVLEGSGTHDGDHHKDPSTKKHKETKGKRHADEDKKTENDSGKANGSTTAVSDPANTSTPGGKPKKRHKDKEEGSKSEEPSGASLKAENSQGSEQPSSTLPADKAKKHHKSKHSKDKEEGSQEAGESTDNHAAETDAAADGDSGETGEKKKKKSKSKAKEEHTNEDGGAVTKADSKKKKKKAADEGVEAEGHSAEDSTNCIKEESKKKKKAKDEDKESSGSHDSNKAALEKLEDNNKENAKAKEAPETLEGTGADSGNTEEKRKKAKKGDAEDDASPHEGNGDSATTDAKKKKKKSDGKKETGEAPEGHDEASGVPDTKKKKKKSDDKKEAEETTEGHGDASGDGKKKKKKDKGEEHEAAGENKDGADDSKGDKPKKKSKKEKKDSPNDGVNETGDKHKSKGNPLANCSNHPACAVTRNYELTFPVGAKQTQKLSYQNPKEEGLNITIVSSDENVMTPKKSEMTLAPGESVKVPVAFQEVAEPCEKTVYLYMLQKESEQIMECVEISLTFK</sequence>
<proteinExistence type="predicted"/>
<reference evidence="2" key="1">
    <citation type="submission" date="2013-10" db="EMBL/GenBank/DDBJ databases">
        <title>Genomic analysis of the causative agents of coccidiosis in chickens.</title>
        <authorList>
            <person name="Reid A.J."/>
            <person name="Blake D."/>
            <person name="Billington K."/>
            <person name="Browne H."/>
            <person name="Dunn M."/>
            <person name="Hung S."/>
            <person name="Kawahara F."/>
            <person name="Miranda-Saavedra D."/>
            <person name="Mourier T."/>
            <person name="Nagra H."/>
            <person name="Otto T.D."/>
            <person name="Rawlings N."/>
            <person name="Sanchez A."/>
            <person name="Sanders M."/>
            <person name="Subramaniam C."/>
            <person name="Tay Y."/>
            <person name="Dear P."/>
            <person name="Doerig C."/>
            <person name="Gruber A."/>
            <person name="Parkinson J."/>
            <person name="Shirley M."/>
            <person name="Wan K.L."/>
            <person name="Berriman M."/>
            <person name="Tomley F."/>
            <person name="Pain A."/>
        </authorList>
    </citation>
    <scope>NUCLEOTIDE SEQUENCE [LARGE SCALE GENOMIC DNA]</scope>
    <source>
        <strain evidence="2">Houghton</strain>
    </source>
</reference>
<feature type="compositionally biased region" description="Basic residues" evidence="1">
    <location>
        <begin position="291"/>
        <end position="300"/>
    </location>
</feature>
<dbReference type="Gene3D" id="2.60.40.10">
    <property type="entry name" value="Immunoglobulins"/>
    <property type="match status" value="1"/>
</dbReference>
<gene>
    <name evidence="2" type="ORF">EPH_0032120</name>
</gene>
<dbReference type="InterPro" id="IPR013783">
    <property type="entry name" value="Ig-like_fold"/>
</dbReference>
<feature type="compositionally biased region" description="Polar residues" evidence="1">
    <location>
        <begin position="161"/>
        <end position="172"/>
    </location>
</feature>
<protein>
    <submittedName>
        <fullName evidence="2">Uncharacterized protein</fullName>
    </submittedName>
</protein>
<feature type="compositionally biased region" description="Basic residues" evidence="1">
    <location>
        <begin position="206"/>
        <end position="215"/>
    </location>
</feature>
<evidence type="ECO:0000313" key="2">
    <source>
        <dbReference type="EMBL" id="CDI79532.1"/>
    </source>
</evidence>
<feature type="compositionally biased region" description="Basic and acidic residues" evidence="1">
    <location>
        <begin position="193"/>
        <end position="205"/>
    </location>
</feature>
<feature type="compositionally biased region" description="Basic and acidic residues" evidence="1">
    <location>
        <begin position="375"/>
        <end position="432"/>
    </location>
</feature>
<organism evidence="2 3">
    <name type="scientific">Eimeria praecox</name>
    <dbReference type="NCBI Taxonomy" id="51316"/>
    <lineage>
        <taxon>Eukaryota</taxon>
        <taxon>Sar</taxon>
        <taxon>Alveolata</taxon>
        <taxon>Apicomplexa</taxon>
        <taxon>Conoidasida</taxon>
        <taxon>Coccidia</taxon>
        <taxon>Eucoccidiorida</taxon>
        <taxon>Eimeriorina</taxon>
        <taxon>Eimeriidae</taxon>
        <taxon>Eimeria</taxon>
    </lineage>
</organism>
<dbReference type="EMBL" id="HG691725">
    <property type="protein sequence ID" value="CDI79532.1"/>
    <property type="molecule type" value="Genomic_DNA"/>
</dbReference>
<feature type="compositionally biased region" description="Polar residues" evidence="1">
    <location>
        <begin position="273"/>
        <end position="286"/>
    </location>
</feature>
<feature type="compositionally biased region" description="Basic and acidic residues" evidence="1">
    <location>
        <begin position="484"/>
        <end position="498"/>
    </location>
</feature>